<evidence type="ECO:0000313" key="2">
    <source>
        <dbReference type="WBParaSite" id="PS1159_v2.g3500.t1"/>
    </source>
</evidence>
<dbReference type="Proteomes" id="UP000887580">
    <property type="component" value="Unplaced"/>
</dbReference>
<evidence type="ECO:0000313" key="1">
    <source>
        <dbReference type="Proteomes" id="UP000887580"/>
    </source>
</evidence>
<protein>
    <submittedName>
        <fullName evidence="2">Unconventional myosin-XVIIIa</fullName>
    </submittedName>
</protein>
<proteinExistence type="predicted"/>
<accession>A0AC35GC10</accession>
<dbReference type="WBParaSite" id="PS1159_v2.g3500.t1">
    <property type="protein sequence ID" value="PS1159_v2.g3500.t1"/>
    <property type="gene ID" value="PS1159_v2.g3500"/>
</dbReference>
<organism evidence="1 2">
    <name type="scientific">Panagrolaimus sp. PS1159</name>
    <dbReference type="NCBI Taxonomy" id="55785"/>
    <lineage>
        <taxon>Eukaryota</taxon>
        <taxon>Metazoa</taxon>
        <taxon>Ecdysozoa</taxon>
        <taxon>Nematoda</taxon>
        <taxon>Chromadorea</taxon>
        <taxon>Rhabditida</taxon>
        <taxon>Tylenchina</taxon>
        <taxon>Panagrolaimomorpha</taxon>
        <taxon>Panagrolaimoidea</taxon>
        <taxon>Panagrolaimidae</taxon>
        <taxon>Panagrolaimus</taxon>
    </lineage>
</organism>
<reference evidence="2" key="1">
    <citation type="submission" date="2022-11" db="UniProtKB">
        <authorList>
            <consortium name="WormBaseParasite"/>
        </authorList>
    </citation>
    <scope>IDENTIFICATION</scope>
</reference>
<sequence length="340" mass="38018">MSANQQLSPMSEATSFAIPKKFDIAGLKLPALAVVQVYERQLKLHKNFSGDFGFRIRRTNPTTDGNFMRVFADPSIIKSGPPRPNDILNCVLPGDELIEVNHKPVASLSREELQKIIEESGNEILLKVRTVPELVHLCGRSRRGIRDEGDALRLSTNNNVIHNDFDSIPEDSRYWLIHSEGYTVCQVLEHLQNNKIKIKVAGTQMLVDRSDIDRANPATNHNDISKLTYVNLTSAIHLLRKLNGSGFTYSHAGTLSLVSLTPSEEEYTNETLIDLFKGCRRDQMPSHIFSTAQEIYRNLQSGVKNQSIIFTGVSGSGKTSQMKCMLQYFCGVAGWTKTLP</sequence>
<name>A0AC35GC10_9BILA</name>